<reference evidence="5 6" key="1">
    <citation type="journal article" date="2011" name="Science">
        <title>The Selaginella genome identifies genetic changes associated with the evolution of vascular plants.</title>
        <authorList>
            <person name="Banks J.A."/>
            <person name="Nishiyama T."/>
            <person name="Hasebe M."/>
            <person name="Bowman J.L."/>
            <person name="Gribskov M."/>
            <person name="dePamphilis C."/>
            <person name="Albert V.A."/>
            <person name="Aono N."/>
            <person name="Aoyama T."/>
            <person name="Ambrose B.A."/>
            <person name="Ashton N.W."/>
            <person name="Axtell M.J."/>
            <person name="Barker E."/>
            <person name="Barker M.S."/>
            <person name="Bennetzen J.L."/>
            <person name="Bonawitz N.D."/>
            <person name="Chapple C."/>
            <person name="Cheng C."/>
            <person name="Correa L.G."/>
            <person name="Dacre M."/>
            <person name="DeBarry J."/>
            <person name="Dreyer I."/>
            <person name="Elias M."/>
            <person name="Engstrom E.M."/>
            <person name="Estelle M."/>
            <person name="Feng L."/>
            <person name="Finet C."/>
            <person name="Floyd S.K."/>
            <person name="Frommer W.B."/>
            <person name="Fujita T."/>
            <person name="Gramzow L."/>
            <person name="Gutensohn M."/>
            <person name="Harholt J."/>
            <person name="Hattori M."/>
            <person name="Heyl A."/>
            <person name="Hirai T."/>
            <person name="Hiwatashi Y."/>
            <person name="Ishikawa M."/>
            <person name="Iwata M."/>
            <person name="Karol K.G."/>
            <person name="Koehler B."/>
            <person name="Kolukisaoglu U."/>
            <person name="Kubo M."/>
            <person name="Kurata T."/>
            <person name="Lalonde S."/>
            <person name="Li K."/>
            <person name="Li Y."/>
            <person name="Litt A."/>
            <person name="Lyons E."/>
            <person name="Manning G."/>
            <person name="Maruyama T."/>
            <person name="Michael T.P."/>
            <person name="Mikami K."/>
            <person name="Miyazaki S."/>
            <person name="Morinaga S."/>
            <person name="Murata T."/>
            <person name="Mueller-Roeber B."/>
            <person name="Nelson D.R."/>
            <person name="Obara M."/>
            <person name="Oguri Y."/>
            <person name="Olmstead R.G."/>
            <person name="Onodera N."/>
            <person name="Petersen B.L."/>
            <person name="Pils B."/>
            <person name="Prigge M."/>
            <person name="Rensing S.A."/>
            <person name="Riano-Pachon D.M."/>
            <person name="Roberts A.W."/>
            <person name="Sato Y."/>
            <person name="Scheller H.V."/>
            <person name="Schulz B."/>
            <person name="Schulz C."/>
            <person name="Shakirov E.V."/>
            <person name="Shibagaki N."/>
            <person name="Shinohara N."/>
            <person name="Shippen D.E."/>
            <person name="Soerensen I."/>
            <person name="Sotooka R."/>
            <person name="Sugimoto N."/>
            <person name="Sugita M."/>
            <person name="Sumikawa N."/>
            <person name="Tanurdzic M."/>
            <person name="Theissen G."/>
            <person name="Ulvskov P."/>
            <person name="Wakazuki S."/>
            <person name="Weng J.K."/>
            <person name="Willats W.W."/>
            <person name="Wipf D."/>
            <person name="Wolf P.G."/>
            <person name="Yang L."/>
            <person name="Zimmer A.D."/>
            <person name="Zhu Q."/>
            <person name="Mitros T."/>
            <person name="Hellsten U."/>
            <person name="Loque D."/>
            <person name="Otillar R."/>
            <person name="Salamov A."/>
            <person name="Schmutz J."/>
            <person name="Shapiro H."/>
            <person name="Lindquist E."/>
            <person name="Lucas S."/>
            <person name="Rokhsar D."/>
            <person name="Grigoriev I.V."/>
        </authorList>
    </citation>
    <scope>NUCLEOTIDE SEQUENCE [LARGE SCALE GENOMIC DNA]</scope>
</reference>
<dbReference type="PANTHER" id="PTHR43085:SF10">
    <property type="entry name" value="FRUCTOKINASE-LIKE 1, CHLOROPLASTIC"/>
    <property type="match status" value="1"/>
</dbReference>
<dbReference type="InterPro" id="IPR050306">
    <property type="entry name" value="PfkB_Carbo_kinase"/>
</dbReference>
<evidence type="ECO:0000259" key="4">
    <source>
        <dbReference type="Pfam" id="PF00294"/>
    </source>
</evidence>
<protein>
    <recommendedName>
        <fullName evidence="4">Carbohydrate kinase PfkB domain-containing protein</fullName>
    </recommendedName>
</protein>
<feature type="non-terminal residue" evidence="5">
    <location>
        <position position="1"/>
    </location>
</feature>
<proteinExistence type="inferred from homology"/>
<dbReference type="InterPro" id="IPR029056">
    <property type="entry name" value="Ribokinase-like"/>
</dbReference>
<evidence type="ECO:0000256" key="2">
    <source>
        <dbReference type="ARBA" id="ARBA00022679"/>
    </source>
</evidence>
<dbReference type="SUPFAM" id="SSF53613">
    <property type="entry name" value="Ribokinase-like"/>
    <property type="match status" value="1"/>
</dbReference>
<keyword evidence="2" id="KW-0808">Transferase</keyword>
<dbReference type="EMBL" id="GL377586">
    <property type="protein sequence ID" value="EFJ25642.1"/>
    <property type="molecule type" value="Genomic_DNA"/>
</dbReference>
<keyword evidence="3" id="KW-0418">Kinase</keyword>
<comment type="similarity">
    <text evidence="1">Belongs to the carbohydrate kinase PfkB family.</text>
</comment>
<organism evidence="6">
    <name type="scientific">Selaginella moellendorffii</name>
    <name type="common">Spikemoss</name>
    <dbReference type="NCBI Taxonomy" id="88036"/>
    <lineage>
        <taxon>Eukaryota</taxon>
        <taxon>Viridiplantae</taxon>
        <taxon>Streptophyta</taxon>
        <taxon>Embryophyta</taxon>
        <taxon>Tracheophyta</taxon>
        <taxon>Lycopodiopsida</taxon>
        <taxon>Selaginellales</taxon>
        <taxon>Selaginellaceae</taxon>
        <taxon>Selaginella</taxon>
    </lineage>
</organism>
<dbReference type="GO" id="GO:0042793">
    <property type="term" value="P:plastid transcription"/>
    <property type="evidence" value="ECO:0000318"/>
    <property type="project" value="GO_Central"/>
</dbReference>
<evidence type="ECO:0000313" key="6">
    <source>
        <dbReference type="Proteomes" id="UP000001514"/>
    </source>
</evidence>
<keyword evidence="6" id="KW-1185">Reference proteome</keyword>
<sequence>EFEETFVKPRNEPNPLVCCFGEAYKDFIPSVRVCVKQMDEDAYSTWKGLQWMPPEFARSPGTSPANVAISIARLAGKAAFIGKLGNDDLGKELLETLRENKVETKGVIVDQLRSSSLSRWKIERLGKRKLSMQCLRESAENNLDMSEVNMDILKEAKLFHFSSISLTTEKMCSTLMSAIDAARGFGSLIFFDVNFPLPFWISRDATWEAIEKAWTSSDIIKINKVELEFLIEDEGLAMRLLAKDSIASSWEEFQARKNQRFEYHYTLEQIAPIWRDNIKILFVTDGTYRIHYYTPKFHGDVVGTEDVIVSAFSCDRTGSGDTISAAIIRKLVAQPDIFEDQDRLERALRFVVAAGVISQWTIGAVRGLPTESAAQNLTEQMF</sequence>
<dbReference type="GO" id="GO:0016301">
    <property type="term" value="F:kinase activity"/>
    <property type="evidence" value="ECO:0007669"/>
    <property type="project" value="UniProtKB-KW"/>
</dbReference>
<dbReference type="HOGENOM" id="CLU_023435_1_0_1"/>
<dbReference type="AlphaFoldDB" id="D8RQE8"/>
<dbReference type="FunCoup" id="D8RQE8">
    <property type="interactions" value="623"/>
</dbReference>
<dbReference type="Gene3D" id="3.40.1190.20">
    <property type="match status" value="1"/>
</dbReference>
<dbReference type="GO" id="GO:0042644">
    <property type="term" value="C:chloroplast nucleoid"/>
    <property type="evidence" value="ECO:0000318"/>
    <property type="project" value="GO_Central"/>
</dbReference>
<accession>D8RQE8</accession>
<dbReference type="OMA" id="LRIHYYS"/>
<feature type="domain" description="Carbohydrate kinase PfkB" evidence="4">
    <location>
        <begin position="47"/>
        <end position="369"/>
    </location>
</feature>
<name>D8RQE8_SELML</name>
<evidence type="ECO:0000256" key="1">
    <source>
        <dbReference type="ARBA" id="ARBA00010688"/>
    </source>
</evidence>
<dbReference type="STRING" id="88036.D8RQE8"/>
<dbReference type="InParanoid" id="D8RQE8"/>
<dbReference type="eggNOG" id="KOG2855">
    <property type="taxonomic scope" value="Eukaryota"/>
</dbReference>
<evidence type="ECO:0000313" key="5">
    <source>
        <dbReference type="EMBL" id="EFJ25642.1"/>
    </source>
</evidence>
<dbReference type="Pfam" id="PF00294">
    <property type="entry name" value="PfkB"/>
    <property type="match status" value="1"/>
</dbReference>
<dbReference type="PANTHER" id="PTHR43085">
    <property type="entry name" value="HEXOKINASE FAMILY MEMBER"/>
    <property type="match status" value="1"/>
</dbReference>
<gene>
    <name evidence="5" type="ORF">SELMODRAFT_54157</name>
</gene>
<dbReference type="KEGG" id="smo:SELMODRAFT_54157"/>
<dbReference type="Proteomes" id="UP000001514">
    <property type="component" value="Unassembled WGS sequence"/>
</dbReference>
<dbReference type="InterPro" id="IPR011611">
    <property type="entry name" value="PfkB_dom"/>
</dbReference>
<evidence type="ECO:0000256" key="3">
    <source>
        <dbReference type="ARBA" id="ARBA00022777"/>
    </source>
</evidence>
<dbReference type="Gramene" id="EFJ25642">
    <property type="protein sequence ID" value="EFJ25642"/>
    <property type="gene ID" value="SELMODRAFT_54157"/>
</dbReference>
<dbReference type="CDD" id="cd01167">
    <property type="entry name" value="bac_FRK"/>
    <property type="match status" value="1"/>
</dbReference>
<feature type="non-terminal residue" evidence="5">
    <location>
        <position position="382"/>
    </location>
</feature>
<dbReference type="OrthoDB" id="415590at2759"/>
<dbReference type="GO" id="GO:0009658">
    <property type="term" value="P:chloroplast organization"/>
    <property type="evidence" value="ECO:0000318"/>
    <property type="project" value="GO_Central"/>
</dbReference>